<dbReference type="AlphaFoldDB" id="B8D408"/>
<gene>
    <name evidence="1" type="ordered locus">DKAM_0513</name>
</gene>
<dbReference type="HOGENOM" id="CLU_3130685_0_0_2"/>
<dbReference type="EMBL" id="CP001140">
    <property type="protein sequence ID" value="ACL10839.1"/>
    <property type="molecule type" value="Genomic_DNA"/>
</dbReference>
<proteinExistence type="predicted"/>
<organism evidence="1 2">
    <name type="scientific">Desulfurococcus amylolyticus (strain DSM 18924 / JCM 16383 / VKM B-2413 / 1221n)</name>
    <name type="common">Desulfurococcus kamchatkensis</name>
    <dbReference type="NCBI Taxonomy" id="490899"/>
    <lineage>
        <taxon>Archaea</taxon>
        <taxon>Thermoproteota</taxon>
        <taxon>Thermoprotei</taxon>
        <taxon>Desulfurococcales</taxon>
        <taxon>Desulfurococcaceae</taxon>
        <taxon>Desulfurococcus</taxon>
    </lineage>
</organism>
<sequence length="49" mass="5481">MKSLNNLDFLLGGPQGSGLETAMTVLSSDIFEELFSDFIILGFNFYMEK</sequence>
<accession>B8D408</accession>
<reference evidence="1 2" key="1">
    <citation type="journal article" date="2009" name="J. Bacteriol.">
        <title>Complete genome sequence of the anaerobic, protein-degrading hyperthermophilic crenarchaeon Desulfurococcus kamchatkensis.</title>
        <authorList>
            <person name="Ravin N.V."/>
            <person name="Mardanov A.V."/>
            <person name="Beletsky A.V."/>
            <person name="Kublanov I.V."/>
            <person name="Kolganova T.V."/>
            <person name="Lebedinsky A.V."/>
            <person name="Chernyh N.A."/>
            <person name="Bonch-Osmolovskaya E.A."/>
            <person name="Skryabin K.G."/>
        </authorList>
    </citation>
    <scope>NUCLEOTIDE SEQUENCE [LARGE SCALE GENOMIC DNA]</scope>
    <source>
        <strain evidence="2">DSM 18924 / JCM 16383 / VKM B-2413 / 1221n</strain>
    </source>
</reference>
<evidence type="ECO:0000313" key="2">
    <source>
        <dbReference type="Proteomes" id="UP000006903"/>
    </source>
</evidence>
<dbReference type="Proteomes" id="UP000006903">
    <property type="component" value="Chromosome"/>
</dbReference>
<protein>
    <submittedName>
        <fullName evidence="1">Uncharacterized protein</fullName>
    </submittedName>
</protein>
<name>B8D408_DESA1</name>
<dbReference type="KEGG" id="dka:DKAM_0513"/>
<evidence type="ECO:0000313" key="1">
    <source>
        <dbReference type="EMBL" id="ACL10839.1"/>
    </source>
</evidence>